<evidence type="ECO:0000313" key="1">
    <source>
        <dbReference type="EMBL" id="RKH72581.1"/>
    </source>
</evidence>
<accession>A0A3A8QXT2</accession>
<dbReference type="Proteomes" id="UP000267003">
    <property type="component" value="Unassembled WGS sequence"/>
</dbReference>
<sequence>MPKPPYHDLEFSQEQVFWPRDTTAQRLVYLMPLPRPTEFLAFGVLSPDETCFVGRGRVNTNLGPFIERMIRDRAEVRLYECPPLPREFIEQYISNPPWEGHEVENPTGTPVRGFAPRTVPDYVGGTTGPLWPEGVEAGRCTLLIPLEDPKAFLALGVAPESGTVFFARKGLLEVSLGELISQAVREQSRVELHARPALPRDVLDRYLQLPATYNP</sequence>
<keyword evidence="2" id="KW-1185">Reference proteome</keyword>
<evidence type="ECO:0000313" key="2">
    <source>
        <dbReference type="Proteomes" id="UP000267003"/>
    </source>
</evidence>
<organism evidence="1 2">
    <name type="scientific">Corallococcus aberystwythensis</name>
    <dbReference type="NCBI Taxonomy" id="2316722"/>
    <lineage>
        <taxon>Bacteria</taxon>
        <taxon>Pseudomonadati</taxon>
        <taxon>Myxococcota</taxon>
        <taxon>Myxococcia</taxon>
        <taxon>Myxococcales</taxon>
        <taxon>Cystobacterineae</taxon>
        <taxon>Myxococcaceae</taxon>
        <taxon>Corallococcus</taxon>
    </lineage>
</organism>
<gene>
    <name evidence="1" type="ORF">D7W81_05705</name>
</gene>
<reference evidence="2" key="1">
    <citation type="submission" date="2018-09" db="EMBL/GenBank/DDBJ databases">
        <authorList>
            <person name="Livingstone P.G."/>
            <person name="Whitworth D.E."/>
        </authorList>
    </citation>
    <scope>NUCLEOTIDE SEQUENCE [LARGE SCALE GENOMIC DNA]</scope>
    <source>
        <strain evidence="2">AB050A</strain>
    </source>
</reference>
<proteinExistence type="predicted"/>
<dbReference type="AlphaFoldDB" id="A0A3A8QXT2"/>
<name>A0A3A8QXT2_9BACT</name>
<comment type="caution">
    <text evidence="1">The sequence shown here is derived from an EMBL/GenBank/DDBJ whole genome shotgun (WGS) entry which is preliminary data.</text>
</comment>
<dbReference type="EMBL" id="RAWK01000022">
    <property type="protein sequence ID" value="RKH72581.1"/>
    <property type="molecule type" value="Genomic_DNA"/>
</dbReference>
<protein>
    <submittedName>
        <fullName evidence="1">Uncharacterized protein</fullName>
    </submittedName>
</protein>